<dbReference type="InterPro" id="IPR028098">
    <property type="entry name" value="Glyco_trans_4-like_N"/>
</dbReference>
<name>D7CQT0_TRURR</name>
<dbReference type="EMBL" id="CP002049">
    <property type="protein sequence ID" value="ADI15064.1"/>
    <property type="molecule type" value="Genomic_DNA"/>
</dbReference>
<dbReference type="AlphaFoldDB" id="D7CQT0"/>
<dbReference type="Proteomes" id="UP000000379">
    <property type="component" value="Chromosome"/>
</dbReference>
<evidence type="ECO:0000313" key="3">
    <source>
        <dbReference type="EMBL" id="ADI15064.1"/>
    </source>
</evidence>
<evidence type="ECO:0000259" key="1">
    <source>
        <dbReference type="Pfam" id="PF00534"/>
    </source>
</evidence>
<feature type="domain" description="Glycosyl transferase family 1" evidence="1">
    <location>
        <begin position="199"/>
        <end position="347"/>
    </location>
</feature>
<dbReference type="CDD" id="cd03814">
    <property type="entry name" value="GT4-like"/>
    <property type="match status" value="1"/>
</dbReference>
<accession>D7CQT0</accession>
<keyword evidence="3" id="KW-0808">Transferase</keyword>
<dbReference type="HOGENOM" id="CLU_009583_2_0_0"/>
<dbReference type="Pfam" id="PF13439">
    <property type="entry name" value="Glyco_transf_4"/>
    <property type="match status" value="1"/>
</dbReference>
<sequence length="381" mass="42808">MRIAYFTETFLPKIDGIVTRLTRTLEQLRALGHEALVFAPHKPPETYAGFRVVRVPGVPFRPWYPELMLGLPRPRLGRELDAFAPDIVHVVNPVILGLWGTAIAKQRNLPLLASFHTDLPQYVTHLKLGFLKPLSHTWIRDVHNQAHVNLCTSQPMVNSARGLGIKRVRLWPKAVDTERYQPTNRSAAMRERLSGGHPDAPLMIYVGRLSHEKRLDWLYAPITQLPGVRLAMVGSGPAESFLRERFKDTPTVFTGYMSGDELAQAYASADVFAFPSDTETLGFVAMEAMASGVPVVGARAGGIPDVIREGETGLMFSPGDLGDLTEKLRTLLFNPELRRAMGERARQDMERWSWRAATEALLTFYERAATIHRRYDPPSKY</sequence>
<dbReference type="PANTHER" id="PTHR45947">
    <property type="entry name" value="SULFOQUINOVOSYL TRANSFERASE SQD2"/>
    <property type="match status" value="1"/>
</dbReference>
<evidence type="ECO:0000313" key="4">
    <source>
        <dbReference type="Proteomes" id="UP000000379"/>
    </source>
</evidence>
<gene>
    <name evidence="3" type="ordered locus">Trad_1950</name>
</gene>
<dbReference type="RefSeq" id="WP_013178429.1">
    <property type="nucleotide sequence ID" value="NC_014221.1"/>
</dbReference>
<proteinExistence type="predicted"/>
<dbReference type="Pfam" id="PF00534">
    <property type="entry name" value="Glycos_transf_1"/>
    <property type="match status" value="1"/>
</dbReference>
<dbReference type="CAZy" id="GT4">
    <property type="family name" value="Glycosyltransferase Family 4"/>
</dbReference>
<protein>
    <submittedName>
        <fullName evidence="3">Glycosyl transferase group 1</fullName>
    </submittedName>
</protein>
<keyword evidence="4" id="KW-1185">Reference proteome</keyword>
<dbReference type="KEGG" id="tra:Trad_1950"/>
<dbReference type="PANTHER" id="PTHR45947:SF3">
    <property type="entry name" value="SULFOQUINOVOSYL TRANSFERASE SQD2"/>
    <property type="match status" value="1"/>
</dbReference>
<dbReference type="GO" id="GO:0016757">
    <property type="term" value="F:glycosyltransferase activity"/>
    <property type="evidence" value="ECO:0007669"/>
    <property type="project" value="InterPro"/>
</dbReference>
<reference evidence="4" key="1">
    <citation type="submission" date="2010-05" db="EMBL/GenBank/DDBJ databases">
        <title>The complete genome of Truepera radiovictris DSM 17093.</title>
        <authorList>
            <consortium name="US DOE Joint Genome Institute (JGI-PGF)"/>
            <person name="Lucas S."/>
            <person name="Copeland A."/>
            <person name="Lapidus A."/>
            <person name="Glavina del Rio T."/>
            <person name="Dalin E."/>
            <person name="Tice H."/>
            <person name="Bruce D."/>
            <person name="Goodwin L."/>
            <person name="Pitluck S."/>
            <person name="Kyrpides N."/>
            <person name="Mavromatis K."/>
            <person name="Ovchinnikova G."/>
            <person name="Munk A.C."/>
            <person name="Detter J.C."/>
            <person name="Han C."/>
            <person name="Tapia R."/>
            <person name="Land M."/>
            <person name="Hauser L."/>
            <person name="Markowitz V."/>
            <person name="Cheng J.-F."/>
            <person name="Hugenholtz P."/>
            <person name="Woyke T."/>
            <person name="Wu D."/>
            <person name="Tindall B."/>
            <person name="Pomrenke H.G."/>
            <person name="Brambilla E."/>
            <person name="Klenk H.-P."/>
            <person name="Eisen J.A."/>
        </authorList>
    </citation>
    <scope>NUCLEOTIDE SEQUENCE [LARGE SCALE GENOMIC DNA]</scope>
    <source>
        <strain evidence="4">DSM 17093 / CIP 108686 / LMG 22925 / RQ-24</strain>
    </source>
</reference>
<dbReference type="STRING" id="649638.Trad_1950"/>
<dbReference type="InterPro" id="IPR050194">
    <property type="entry name" value="Glycosyltransferase_grp1"/>
</dbReference>
<dbReference type="InterPro" id="IPR001296">
    <property type="entry name" value="Glyco_trans_1"/>
</dbReference>
<dbReference type="OrthoDB" id="9802525at2"/>
<dbReference type="eggNOG" id="COG0438">
    <property type="taxonomic scope" value="Bacteria"/>
</dbReference>
<evidence type="ECO:0000259" key="2">
    <source>
        <dbReference type="Pfam" id="PF13439"/>
    </source>
</evidence>
<reference evidence="3 4" key="2">
    <citation type="journal article" date="2011" name="Stand. Genomic Sci.">
        <title>Complete genome sequence of Truepera radiovictrix type strain (RQ-24).</title>
        <authorList>
            <person name="Ivanova N."/>
            <person name="Rohde C."/>
            <person name="Munk C."/>
            <person name="Nolan M."/>
            <person name="Lucas S."/>
            <person name="Del Rio T.G."/>
            <person name="Tice H."/>
            <person name="Deshpande S."/>
            <person name="Cheng J.F."/>
            <person name="Tapia R."/>
            <person name="Han C."/>
            <person name="Goodwin L."/>
            <person name="Pitluck S."/>
            <person name="Liolios K."/>
            <person name="Mavromatis K."/>
            <person name="Mikhailova N."/>
            <person name="Pati A."/>
            <person name="Chen A."/>
            <person name="Palaniappan K."/>
            <person name="Land M."/>
            <person name="Hauser L."/>
            <person name="Chang Y.J."/>
            <person name="Jeffries C.D."/>
            <person name="Brambilla E."/>
            <person name="Rohde M."/>
            <person name="Goker M."/>
            <person name="Tindall B.J."/>
            <person name="Woyke T."/>
            <person name="Bristow J."/>
            <person name="Eisen J.A."/>
            <person name="Markowitz V."/>
            <person name="Hugenholtz P."/>
            <person name="Kyrpides N.C."/>
            <person name="Klenk H.P."/>
            <person name="Lapidus A."/>
        </authorList>
    </citation>
    <scope>NUCLEOTIDE SEQUENCE [LARGE SCALE GENOMIC DNA]</scope>
    <source>
        <strain evidence="4">DSM 17093 / CIP 108686 / LMG 22925 / RQ-24</strain>
    </source>
</reference>
<dbReference type="SUPFAM" id="SSF53756">
    <property type="entry name" value="UDP-Glycosyltransferase/glycogen phosphorylase"/>
    <property type="match status" value="1"/>
</dbReference>
<feature type="domain" description="Glycosyltransferase subfamily 4-like N-terminal" evidence="2">
    <location>
        <begin position="15"/>
        <end position="179"/>
    </location>
</feature>
<dbReference type="Gene3D" id="3.40.50.2000">
    <property type="entry name" value="Glycogen Phosphorylase B"/>
    <property type="match status" value="2"/>
</dbReference>
<organism evidence="3 4">
    <name type="scientific">Truepera radiovictrix (strain DSM 17093 / CIP 108686 / LMG 22925 / RQ-24)</name>
    <dbReference type="NCBI Taxonomy" id="649638"/>
    <lineage>
        <taxon>Bacteria</taxon>
        <taxon>Thermotogati</taxon>
        <taxon>Deinococcota</taxon>
        <taxon>Deinococci</taxon>
        <taxon>Trueperales</taxon>
        <taxon>Trueperaceae</taxon>
        <taxon>Truepera</taxon>
    </lineage>
</organism>